<proteinExistence type="predicted"/>
<dbReference type="Proteomes" id="UP001603857">
    <property type="component" value="Unassembled WGS sequence"/>
</dbReference>
<dbReference type="EMBL" id="JBGMDY010000005">
    <property type="protein sequence ID" value="KAL2333643.1"/>
    <property type="molecule type" value="Genomic_DNA"/>
</dbReference>
<accession>A0ABD1MCY3</accession>
<feature type="region of interest" description="Disordered" evidence="1">
    <location>
        <begin position="80"/>
        <end position="102"/>
    </location>
</feature>
<keyword evidence="3" id="KW-1185">Reference proteome</keyword>
<organism evidence="2 3">
    <name type="scientific">Flemingia macrophylla</name>
    <dbReference type="NCBI Taxonomy" id="520843"/>
    <lineage>
        <taxon>Eukaryota</taxon>
        <taxon>Viridiplantae</taxon>
        <taxon>Streptophyta</taxon>
        <taxon>Embryophyta</taxon>
        <taxon>Tracheophyta</taxon>
        <taxon>Spermatophyta</taxon>
        <taxon>Magnoliopsida</taxon>
        <taxon>eudicotyledons</taxon>
        <taxon>Gunneridae</taxon>
        <taxon>Pentapetalae</taxon>
        <taxon>rosids</taxon>
        <taxon>fabids</taxon>
        <taxon>Fabales</taxon>
        <taxon>Fabaceae</taxon>
        <taxon>Papilionoideae</taxon>
        <taxon>50 kb inversion clade</taxon>
        <taxon>NPAAA clade</taxon>
        <taxon>indigoferoid/millettioid clade</taxon>
        <taxon>Phaseoleae</taxon>
        <taxon>Flemingia</taxon>
    </lineage>
</organism>
<sequence>MGASIKEVMKVHDSISFTKDTNIVVDPPSIVAIETIKGTKPPLYDTKSSPNLEILENEAFVTIAFEDDVEGAHTQTIEKKTTAKKEVNDDNDEHILVPLLPP</sequence>
<protein>
    <submittedName>
        <fullName evidence="2">Uncharacterized protein</fullName>
    </submittedName>
</protein>
<dbReference type="AlphaFoldDB" id="A0ABD1MCY3"/>
<evidence type="ECO:0000256" key="1">
    <source>
        <dbReference type="SAM" id="MobiDB-lite"/>
    </source>
</evidence>
<comment type="caution">
    <text evidence="2">The sequence shown here is derived from an EMBL/GenBank/DDBJ whole genome shotgun (WGS) entry which is preliminary data.</text>
</comment>
<evidence type="ECO:0000313" key="3">
    <source>
        <dbReference type="Proteomes" id="UP001603857"/>
    </source>
</evidence>
<name>A0ABD1MCY3_9FABA</name>
<reference evidence="2 3" key="1">
    <citation type="submission" date="2024-08" db="EMBL/GenBank/DDBJ databases">
        <title>Insights into the chromosomal genome structure of Flemingia macrophylla.</title>
        <authorList>
            <person name="Ding Y."/>
            <person name="Zhao Y."/>
            <person name="Bi W."/>
            <person name="Wu M."/>
            <person name="Zhao G."/>
            <person name="Gong Y."/>
            <person name="Li W."/>
            <person name="Zhang P."/>
        </authorList>
    </citation>
    <scope>NUCLEOTIDE SEQUENCE [LARGE SCALE GENOMIC DNA]</scope>
    <source>
        <strain evidence="2">DYQJB</strain>
        <tissue evidence="2">Leaf</tissue>
    </source>
</reference>
<evidence type="ECO:0000313" key="2">
    <source>
        <dbReference type="EMBL" id="KAL2333643.1"/>
    </source>
</evidence>
<gene>
    <name evidence="2" type="ORF">Fmac_014856</name>
</gene>